<accession>A0AAW1UNA4</accession>
<organism evidence="1 2">
    <name type="scientific">Henosepilachna vigintioctopunctata</name>
    <dbReference type="NCBI Taxonomy" id="420089"/>
    <lineage>
        <taxon>Eukaryota</taxon>
        <taxon>Metazoa</taxon>
        <taxon>Ecdysozoa</taxon>
        <taxon>Arthropoda</taxon>
        <taxon>Hexapoda</taxon>
        <taxon>Insecta</taxon>
        <taxon>Pterygota</taxon>
        <taxon>Neoptera</taxon>
        <taxon>Endopterygota</taxon>
        <taxon>Coleoptera</taxon>
        <taxon>Polyphaga</taxon>
        <taxon>Cucujiformia</taxon>
        <taxon>Coccinelloidea</taxon>
        <taxon>Coccinellidae</taxon>
        <taxon>Epilachninae</taxon>
        <taxon>Epilachnini</taxon>
        <taxon>Henosepilachna</taxon>
    </lineage>
</organism>
<protein>
    <submittedName>
        <fullName evidence="1">Uncharacterized protein</fullName>
    </submittedName>
</protein>
<dbReference type="EMBL" id="JARQZJ010000074">
    <property type="protein sequence ID" value="KAK9882294.1"/>
    <property type="molecule type" value="Genomic_DNA"/>
</dbReference>
<dbReference type="Proteomes" id="UP001431783">
    <property type="component" value="Unassembled WGS sequence"/>
</dbReference>
<evidence type="ECO:0000313" key="2">
    <source>
        <dbReference type="Proteomes" id="UP001431783"/>
    </source>
</evidence>
<dbReference type="AlphaFoldDB" id="A0AAW1UNA4"/>
<keyword evidence="2" id="KW-1185">Reference proteome</keyword>
<evidence type="ECO:0000313" key="1">
    <source>
        <dbReference type="EMBL" id="KAK9882294.1"/>
    </source>
</evidence>
<name>A0AAW1UNA4_9CUCU</name>
<comment type="caution">
    <text evidence="1">The sequence shown here is derived from an EMBL/GenBank/DDBJ whole genome shotgun (WGS) entry which is preliminary data.</text>
</comment>
<sequence length="141" mass="15915">MARGTTVLSVNRRRADVQAATASLPRIPIEWVVKMMTLQITRTIGFPSEPQEIIEEEDNNVPEEWNKHMSGSNITFEDFVTCDDEIVTAGTLTEEEILESVNNCFESDKDDEFDDPQTSSTRVSINEAKRAVTTVQSFIEQ</sequence>
<proteinExistence type="predicted"/>
<reference evidence="1 2" key="1">
    <citation type="submission" date="2023-03" db="EMBL/GenBank/DDBJ databases">
        <title>Genome insight into feeding habits of ladybird beetles.</title>
        <authorList>
            <person name="Li H.-S."/>
            <person name="Huang Y.-H."/>
            <person name="Pang H."/>
        </authorList>
    </citation>
    <scope>NUCLEOTIDE SEQUENCE [LARGE SCALE GENOMIC DNA]</scope>
    <source>
        <strain evidence="1">SYSU_2023b</strain>
        <tissue evidence="1">Whole body</tissue>
    </source>
</reference>
<gene>
    <name evidence="1" type="ORF">WA026_020403</name>
</gene>